<proteinExistence type="predicted"/>
<dbReference type="AlphaFoldDB" id="A0A0F8ZIS2"/>
<organism evidence="1">
    <name type="scientific">marine sediment metagenome</name>
    <dbReference type="NCBI Taxonomy" id="412755"/>
    <lineage>
        <taxon>unclassified sequences</taxon>
        <taxon>metagenomes</taxon>
        <taxon>ecological metagenomes</taxon>
    </lineage>
</organism>
<gene>
    <name evidence="1" type="ORF">LCGC14_2965280</name>
</gene>
<sequence>LISDAVSKIASRPWLTTLDGHIPEAYSYDLDNGERLIEYEMCPLTKRERGQ</sequence>
<accession>A0A0F8ZIS2</accession>
<feature type="non-terminal residue" evidence="1">
    <location>
        <position position="1"/>
    </location>
</feature>
<comment type="caution">
    <text evidence="1">The sequence shown here is derived from an EMBL/GenBank/DDBJ whole genome shotgun (WGS) entry which is preliminary data.</text>
</comment>
<reference evidence="1" key="1">
    <citation type="journal article" date="2015" name="Nature">
        <title>Complex archaea that bridge the gap between prokaryotes and eukaryotes.</title>
        <authorList>
            <person name="Spang A."/>
            <person name="Saw J.H."/>
            <person name="Jorgensen S.L."/>
            <person name="Zaremba-Niedzwiedzka K."/>
            <person name="Martijn J."/>
            <person name="Lind A.E."/>
            <person name="van Eijk R."/>
            <person name="Schleper C."/>
            <person name="Guy L."/>
            <person name="Ettema T.J."/>
        </authorList>
    </citation>
    <scope>NUCLEOTIDE SEQUENCE</scope>
</reference>
<protein>
    <submittedName>
        <fullName evidence="1">Uncharacterized protein</fullName>
    </submittedName>
</protein>
<evidence type="ECO:0000313" key="1">
    <source>
        <dbReference type="EMBL" id="KKK66324.1"/>
    </source>
</evidence>
<name>A0A0F8ZIS2_9ZZZZ</name>
<dbReference type="EMBL" id="LAZR01060131">
    <property type="protein sequence ID" value="KKK66324.1"/>
    <property type="molecule type" value="Genomic_DNA"/>
</dbReference>